<feature type="region of interest" description="Disordered" evidence="4">
    <location>
        <begin position="113"/>
        <end position="154"/>
    </location>
</feature>
<dbReference type="PANTHER" id="PTHR10302">
    <property type="entry name" value="SINGLE-STRANDED DNA-BINDING PROTEIN"/>
    <property type="match status" value="1"/>
</dbReference>
<dbReference type="PANTHER" id="PTHR10302:SF27">
    <property type="entry name" value="SINGLE-STRANDED DNA-BINDING PROTEIN"/>
    <property type="match status" value="1"/>
</dbReference>
<dbReference type="Proteomes" id="UP001596506">
    <property type="component" value="Unassembled WGS sequence"/>
</dbReference>
<dbReference type="NCBIfam" id="TIGR00621">
    <property type="entry name" value="ssb"/>
    <property type="match status" value="1"/>
</dbReference>
<reference evidence="6" key="1">
    <citation type="journal article" date="2019" name="Int. J. Syst. Evol. Microbiol.">
        <title>The Global Catalogue of Microorganisms (GCM) 10K type strain sequencing project: providing services to taxonomists for standard genome sequencing and annotation.</title>
        <authorList>
            <consortium name="The Broad Institute Genomics Platform"/>
            <consortium name="The Broad Institute Genome Sequencing Center for Infectious Disease"/>
            <person name="Wu L."/>
            <person name="Ma J."/>
        </authorList>
    </citation>
    <scope>NUCLEOTIDE SEQUENCE [LARGE SCALE GENOMIC DNA]</scope>
    <source>
        <strain evidence="6">CCUG 60559</strain>
    </source>
</reference>
<comment type="subunit">
    <text evidence="2">Homotetramer.</text>
</comment>
<dbReference type="PIRSF" id="PIRSF002070">
    <property type="entry name" value="SSB"/>
    <property type="match status" value="1"/>
</dbReference>
<proteinExistence type="inferred from homology"/>
<evidence type="ECO:0000313" key="5">
    <source>
        <dbReference type="EMBL" id="MFC7296320.1"/>
    </source>
</evidence>
<dbReference type="GO" id="GO:0003677">
    <property type="term" value="F:DNA binding"/>
    <property type="evidence" value="ECO:0007669"/>
    <property type="project" value="UniProtKB-KW"/>
</dbReference>
<evidence type="ECO:0000256" key="1">
    <source>
        <dbReference type="ARBA" id="ARBA00023125"/>
    </source>
</evidence>
<dbReference type="Pfam" id="PF00436">
    <property type="entry name" value="SSB"/>
    <property type="match status" value="1"/>
</dbReference>
<dbReference type="InterPro" id="IPR012340">
    <property type="entry name" value="NA-bd_OB-fold"/>
</dbReference>
<dbReference type="SUPFAM" id="SSF50249">
    <property type="entry name" value="Nucleic acid-binding proteins"/>
    <property type="match status" value="1"/>
</dbReference>
<evidence type="ECO:0000256" key="4">
    <source>
        <dbReference type="SAM" id="MobiDB-lite"/>
    </source>
</evidence>
<evidence type="ECO:0000313" key="6">
    <source>
        <dbReference type="Proteomes" id="UP001596506"/>
    </source>
</evidence>
<keyword evidence="6" id="KW-1185">Reference proteome</keyword>
<accession>A0ABW2IYJ2</accession>
<comment type="caution">
    <text evidence="2">Lacks conserved residue(s) required for the propagation of feature annotation.</text>
</comment>
<sequence length="154" mass="17513">MLNKAQLIGRLGQKDVRSTPNGMQVVSYSIATTKSLKDRETGEWKENTEWHRCVSFNKTAEHIGMNVEPGDLLFLEGELRTRKWQTQSGEDRYTTEIVVNDFPRKLPKYFSKNGSQQAALAPQPQQQAHASPSQPGHMEQPPVEAYGFDDDYPF</sequence>
<keyword evidence="1 2" id="KW-0238">DNA-binding</keyword>
<comment type="caution">
    <text evidence="5">The sequence shown here is derived from an EMBL/GenBank/DDBJ whole genome shotgun (WGS) entry which is preliminary data.</text>
</comment>
<protein>
    <recommendedName>
        <fullName evidence="2 3">Single-stranded DNA-binding protein</fullName>
        <shortName evidence="2">SSB</shortName>
    </recommendedName>
</protein>
<dbReference type="EMBL" id="JBHTBD010000009">
    <property type="protein sequence ID" value="MFC7296320.1"/>
    <property type="molecule type" value="Genomic_DNA"/>
</dbReference>
<feature type="compositionally biased region" description="Low complexity" evidence="4">
    <location>
        <begin position="115"/>
        <end position="135"/>
    </location>
</feature>
<dbReference type="InterPro" id="IPR000424">
    <property type="entry name" value="Primosome_PriB/ssb"/>
</dbReference>
<evidence type="ECO:0000256" key="2">
    <source>
        <dbReference type="HAMAP-Rule" id="MF_00984"/>
    </source>
</evidence>
<dbReference type="RefSeq" id="WP_100689809.1">
    <property type="nucleotide sequence ID" value="NZ_JBHTBD010000009.1"/>
</dbReference>
<evidence type="ECO:0000256" key="3">
    <source>
        <dbReference type="PIRNR" id="PIRNR002070"/>
    </source>
</evidence>
<gene>
    <name evidence="5" type="ORF">ACFQQA_16495</name>
</gene>
<dbReference type="InterPro" id="IPR011344">
    <property type="entry name" value="ssDNA-bd"/>
</dbReference>
<dbReference type="HAMAP" id="MF_00984">
    <property type="entry name" value="SSB"/>
    <property type="match status" value="1"/>
</dbReference>
<organism evidence="5 6">
    <name type="scientific">Marinobacter aromaticivorans</name>
    <dbReference type="NCBI Taxonomy" id="1494078"/>
    <lineage>
        <taxon>Bacteria</taxon>
        <taxon>Pseudomonadati</taxon>
        <taxon>Pseudomonadota</taxon>
        <taxon>Gammaproteobacteria</taxon>
        <taxon>Pseudomonadales</taxon>
        <taxon>Marinobacteraceae</taxon>
        <taxon>Marinobacter</taxon>
    </lineage>
</organism>
<dbReference type="Gene3D" id="2.40.50.140">
    <property type="entry name" value="Nucleic acid-binding proteins"/>
    <property type="match status" value="1"/>
</dbReference>
<dbReference type="CDD" id="cd04496">
    <property type="entry name" value="SSB_OBF"/>
    <property type="match status" value="1"/>
</dbReference>
<dbReference type="PROSITE" id="PS50935">
    <property type="entry name" value="SSB"/>
    <property type="match status" value="1"/>
</dbReference>
<name>A0ABW2IYJ2_9GAMM</name>